<dbReference type="GO" id="GO:0004674">
    <property type="term" value="F:protein serine/threonine kinase activity"/>
    <property type="evidence" value="ECO:0007669"/>
    <property type="project" value="UniProtKB-KW"/>
</dbReference>
<evidence type="ECO:0000313" key="6">
    <source>
        <dbReference type="EMBL" id="MQL97826.1"/>
    </source>
</evidence>
<dbReference type="EMBL" id="NMUH01002103">
    <property type="protein sequence ID" value="MQL97826.1"/>
    <property type="molecule type" value="Genomic_DNA"/>
</dbReference>
<sequence length="81" mass="9083">MPCRGYMPPTYAMKGLFSVKSGVFSFHILLLEIISEKKNTSTHYFGLSLNLSAFVITHNIHTTMKGTIRGRTLVTAPKSRH</sequence>
<keyword evidence="1" id="KW-0723">Serine/threonine-protein kinase</keyword>
<dbReference type="GO" id="GO:0005524">
    <property type="term" value="F:ATP binding"/>
    <property type="evidence" value="ECO:0007669"/>
    <property type="project" value="UniProtKB-KW"/>
</dbReference>
<evidence type="ECO:0000256" key="4">
    <source>
        <dbReference type="ARBA" id="ARBA00022777"/>
    </source>
</evidence>
<keyword evidence="5" id="KW-0067">ATP-binding</keyword>
<dbReference type="AlphaFoldDB" id="A0A843VS58"/>
<comment type="caution">
    <text evidence="6">The sequence shown here is derived from an EMBL/GenBank/DDBJ whole genome shotgun (WGS) entry which is preliminary data.</text>
</comment>
<evidence type="ECO:0000313" key="7">
    <source>
        <dbReference type="Proteomes" id="UP000652761"/>
    </source>
</evidence>
<organism evidence="6 7">
    <name type="scientific">Colocasia esculenta</name>
    <name type="common">Wild taro</name>
    <name type="synonym">Arum esculentum</name>
    <dbReference type="NCBI Taxonomy" id="4460"/>
    <lineage>
        <taxon>Eukaryota</taxon>
        <taxon>Viridiplantae</taxon>
        <taxon>Streptophyta</taxon>
        <taxon>Embryophyta</taxon>
        <taxon>Tracheophyta</taxon>
        <taxon>Spermatophyta</taxon>
        <taxon>Magnoliopsida</taxon>
        <taxon>Liliopsida</taxon>
        <taxon>Araceae</taxon>
        <taxon>Aroideae</taxon>
        <taxon>Colocasieae</taxon>
        <taxon>Colocasia</taxon>
    </lineage>
</organism>
<evidence type="ECO:0000256" key="3">
    <source>
        <dbReference type="ARBA" id="ARBA00022741"/>
    </source>
</evidence>
<evidence type="ECO:0000256" key="2">
    <source>
        <dbReference type="ARBA" id="ARBA00022679"/>
    </source>
</evidence>
<keyword evidence="2" id="KW-0808">Transferase</keyword>
<keyword evidence="4" id="KW-0418">Kinase</keyword>
<dbReference type="Gene3D" id="1.10.510.10">
    <property type="entry name" value="Transferase(Phosphotransferase) domain 1"/>
    <property type="match status" value="1"/>
</dbReference>
<proteinExistence type="predicted"/>
<name>A0A843VS58_COLES</name>
<evidence type="ECO:0000256" key="1">
    <source>
        <dbReference type="ARBA" id="ARBA00022527"/>
    </source>
</evidence>
<gene>
    <name evidence="6" type="ORF">Taro_030512</name>
</gene>
<dbReference type="OrthoDB" id="187462at2759"/>
<dbReference type="PANTHER" id="PTHR27002:SF181">
    <property type="entry name" value="RECEPTOR-LIKE SERINE_THREONINE-PROTEIN KINASE"/>
    <property type="match status" value="1"/>
</dbReference>
<keyword evidence="3" id="KW-0547">Nucleotide-binding</keyword>
<dbReference type="InterPro" id="IPR011009">
    <property type="entry name" value="Kinase-like_dom_sf"/>
</dbReference>
<dbReference type="SUPFAM" id="SSF56112">
    <property type="entry name" value="Protein kinase-like (PK-like)"/>
    <property type="match status" value="1"/>
</dbReference>
<evidence type="ECO:0000256" key="5">
    <source>
        <dbReference type="ARBA" id="ARBA00022840"/>
    </source>
</evidence>
<dbReference type="Proteomes" id="UP000652761">
    <property type="component" value="Unassembled WGS sequence"/>
</dbReference>
<dbReference type="PANTHER" id="PTHR27002">
    <property type="entry name" value="RECEPTOR-LIKE SERINE/THREONINE-PROTEIN KINASE SD1-8"/>
    <property type="match status" value="1"/>
</dbReference>
<accession>A0A843VS58</accession>
<dbReference type="GO" id="GO:0005886">
    <property type="term" value="C:plasma membrane"/>
    <property type="evidence" value="ECO:0007669"/>
    <property type="project" value="TreeGrafter"/>
</dbReference>
<keyword evidence="7" id="KW-1185">Reference proteome</keyword>
<reference evidence="6" key="1">
    <citation type="submission" date="2017-07" db="EMBL/GenBank/DDBJ databases">
        <title>Taro Niue Genome Assembly and Annotation.</title>
        <authorList>
            <person name="Atibalentja N."/>
            <person name="Keating K."/>
            <person name="Fields C.J."/>
        </authorList>
    </citation>
    <scope>NUCLEOTIDE SEQUENCE</scope>
    <source>
        <strain evidence="6">Niue_2</strain>
        <tissue evidence="6">Leaf</tissue>
    </source>
</reference>
<protein>
    <submittedName>
        <fullName evidence="6">Uncharacterized protein</fullName>
    </submittedName>
</protein>